<accession>A0ABV7EV03</accession>
<organism evidence="4 5">
    <name type="scientific">Salinisphaera aquimarina</name>
    <dbReference type="NCBI Taxonomy" id="2094031"/>
    <lineage>
        <taxon>Bacteria</taxon>
        <taxon>Pseudomonadati</taxon>
        <taxon>Pseudomonadota</taxon>
        <taxon>Gammaproteobacteria</taxon>
        <taxon>Salinisphaerales</taxon>
        <taxon>Salinisphaeraceae</taxon>
        <taxon>Salinisphaera</taxon>
    </lineage>
</organism>
<dbReference type="Pfam" id="PF13727">
    <property type="entry name" value="CoA_binding_3"/>
    <property type="match status" value="1"/>
</dbReference>
<evidence type="ECO:0000256" key="1">
    <source>
        <dbReference type="ARBA" id="ARBA00007430"/>
    </source>
</evidence>
<protein>
    <submittedName>
        <fullName evidence="4">Polysaccharide biosynthesis protein</fullName>
    </submittedName>
</protein>
<reference evidence="5" key="1">
    <citation type="journal article" date="2019" name="Int. J. Syst. Evol. Microbiol.">
        <title>The Global Catalogue of Microorganisms (GCM) 10K type strain sequencing project: providing services to taxonomists for standard genome sequencing and annotation.</title>
        <authorList>
            <consortium name="The Broad Institute Genomics Platform"/>
            <consortium name="The Broad Institute Genome Sequencing Center for Infectious Disease"/>
            <person name="Wu L."/>
            <person name="Ma J."/>
        </authorList>
    </citation>
    <scope>NUCLEOTIDE SEQUENCE [LARGE SCALE GENOMIC DNA]</scope>
    <source>
        <strain evidence="5">KCTC 52640</strain>
    </source>
</reference>
<feature type="transmembrane region" description="Helical" evidence="2">
    <location>
        <begin position="21"/>
        <end position="38"/>
    </location>
</feature>
<keyword evidence="2" id="KW-1133">Transmembrane helix</keyword>
<keyword evidence="2" id="KW-0472">Membrane</keyword>
<keyword evidence="2" id="KW-0812">Transmembrane</keyword>
<dbReference type="RefSeq" id="WP_380691223.1">
    <property type="nucleotide sequence ID" value="NZ_JBHRSS010000008.1"/>
</dbReference>
<dbReference type="PANTHER" id="PTHR43318">
    <property type="entry name" value="UDP-N-ACETYLGLUCOSAMINE 4,6-DEHYDRATASE"/>
    <property type="match status" value="1"/>
</dbReference>
<dbReference type="Gene3D" id="3.40.50.720">
    <property type="entry name" value="NAD(P)-binding Rossmann-like Domain"/>
    <property type="match status" value="2"/>
</dbReference>
<evidence type="ECO:0000313" key="4">
    <source>
        <dbReference type="EMBL" id="MFC3105688.1"/>
    </source>
</evidence>
<dbReference type="InterPro" id="IPR036291">
    <property type="entry name" value="NAD(P)-bd_dom_sf"/>
</dbReference>
<dbReference type="Proteomes" id="UP001595462">
    <property type="component" value="Unassembled WGS sequence"/>
</dbReference>
<evidence type="ECO:0000259" key="3">
    <source>
        <dbReference type="Pfam" id="PF02719"/>
    </source>
</evidence>
<name>A0ABV7EV03_9GAMM</name>
<comment type="caution">
    <text evidence="4">The sequence shown here is derived from an EMBL/GenBank/DDBJ whole genome shotgun (WGS) entry which is preliminary data.</text>
</comment>
<dbReference type="InterPro" id="IPR003869">
    <property type="entry name" value="Polysac_CapD-like"/>
</dbReference>
<feature type="transmembrane region" description="Helical" evidence="2">
    <location>
        <begin position="50"/>
        <end position="73"/>
    </location>
</feature>
<evidence type="ECO:0000313" key="5">
    <source>
        <dbReference type="Proteomes" id="UP001595462"/>
    </source>
</evidence>
<comment type="similarity">
    <text evidence="1">Belongs to the polysaccharide synthase family.</text>
</comment>
<gene>
    <name evidence="4" type="ORF">ACFOSU_17580</name>
</gene>
<feature type="transmembrane region" description="Helical" evidence="2">
    <location>
        <begin position="85"/>
        <end position="105"/>
    </location>
</feature>
<dbReference type="SUPFAM" id="SSF51735">
    <property type="entry name" value="NAD(P)-binding Rossmann-fold domains"/>
    <property type="match status" value="2"/>
</dbReference>
<dbReference type="InterPro" id="IPR051203">
    <property type="entry name" value="Polysaccharide_Synthase-Rel"/>
</dbReference>
<keyword evidence="5" id="KW-1185">Reference proteome</keyword>
<dbReference type="CDD" id="cd05237">
    <property type="entry name" value="UDP_invert_4-6DH_SDR_e"/>
    <property type="match status" value="1"/>
</dbReference>
<sequence length="652" mass="70547">MKKLREQLIALPRPVKRLLMAVTDALNIIAAACVAILLHSTSLPSIIDPWWQLPLVLLLTQICAVRIGLYSAVIRYIAIRAAYNIAKVALLVVGLLLLGGLFVSAPLFQPLVVVNFGFLLALALGAGRLTARHFLGTGSDRDAERLVIFGAGDAGVQVAQSLAPDRRRRVLGFVDDKPGLAGAMVADFPVFTTDELPGLIESRRIASVLLAVPSASRRRKKELIDWLEPFPVTVKTVPALHEILSGKARISDIRDIEIEDLLGRDPVAPDKALLSKSITGRTVMVTGAGGSIGSELCRQIACLEPEHLVLFEVNESSLFHIEREIRSAAGANSEMRVTAILGSVLDAELVSMAVRRFHVQTLYHAAAYKHVPLVEQNVGAGLRNNVLGTRRVAEAAAAAGVERFILISTDKAVRPTNVMGATKRASELVIQAMAAKAALAGESGCIFSMVRFGNVLGSSGSVVPHFRQQIGDGGPITVTHPDITRFFMTIPEASQLVIQAGAMARGGEVFVLDMGEPIRILDLAKRMIHLAGFTHRDEHNPDGDIEIVFTGLRPGEKLYEELLICESSLCTEHSKIGCAQESYLPWDELVPLLKQMDAAATSQRRGRVKQLLQRVVSEYSPAADDHDAISNADESEAFVPDEHVRPNVVSLQ</sequence>
<dbReference type="Pfam" id="PF02719">
    <property type="entry name" value="Polysacc_synt_2"/>
    <property type="match status" value="1"/>
</dbReference>
<evidence type="ECO:0000256" key="2">
    <source>
        <dbReference type="SAM" id="Phobius"/>
    </source>
</evidence>
<feature type="domain" description="Polysaccharide biosynthesis protein CapD-like" evidence="3">
    <location>
        <begin position="283"/>
        <end position="578"/>
    </location>
</feature>
<dbReference type="PANTHER" id="PTHR43318:SF1">
    <property type="entry name" value="POLYSACCHARIDE BIOSYNTHESIS PROTEIN EPSC-RELATED"/>
    <property type="match status" value="1"/>
</dbReference>
<dbReference type="EMBL" id="JBHRSS010000008">
    <property type="protein sequence ID" value="MFC3105688.1"/>
    <property type="molecule type" value="Genomic_DNA"/>
</dbReference>
<proteinExistence type="inferred from homology"/>